<gene>
    <name evidence="2" type="ORF">GJ743_06995</name>
</gene>
<name>A0A6I3M474_9MICO</name>
<organism evidence="2 3">
    <name type="scientific">Agromyces bracchium</name>
    <dbReference type="NCBI Taxonomy" id="88376"/>
    <lineage>
        <taxon>Bacteria</taxon>
        <taxon>Bacillati</taxon>
        <taxon>Actinomycetota</taxon>
        <taxon>Actinomycetes</taxon>
        <taxon>Micrococcales</taxon>
        <taxon>Microbacteriaceae</taxon>
        <taxon>Agromyces</taxon>
    </lineage>
</organism>
<proteinExistence type="predicted"/>
<evidence type="ECO:0000313" key="3">
    <source>
        <dbReference type="Proteomes" id="UP000433071"/>
    </source>
</evidence>
<accession>A0A6I3M474</accession>
<feature type="compositionally biased region" description="Low complexity" evidence="1">
    <location>
        <begin position="169"/>
        <end position="184"/>
    </location>
</feature>
<dbReference type="OrthoDB" id="3826919at2"/>
<sequence>MSVTQEQTPPEAEAVLADEPEVRRALSEADRGSVAGVVAHHPSSPLAWAELADLADSEGRALDAFAYAVVAVDLARGSLEASGWRPGEPVPWSEESNRAYLRALDAERRAAARLGLDERAARAASDLEGADAEAPARIASEFTPTQVITVVGAAAGLFAPAVGTEARTGEPLAEPDAADAAGED</sequence>
<feature type="region of interest" description="Disordered" evidence="1">
    <location>
        <begin position="1"/>
        <end position="31"/>
    </location>
</feature>
<dbReference type="Pfam" id="PF11349">
    <property type="entry name" value="DUF3151"/>
    <property type="match status" value="1"/>
</dbReference>
<reference evidence="2 3" key="1">
    <citation type="submission" date="2019-11" db="EMBL/GenBank/DDBJ databases">
        <title>Agromyces kandeliae sp. nov., isolated from mangrove soil.</title>
        <authorList>
            <person name="Wang R."/>
        </authorList>
    </citation>
    <scope>NUCLEOTIDE SEQUENCE [LARGE SCALE GENOMIC DNA]</scope>
    <source>
        <strain evidence="2 3">JCM 11433</strain>
    </source>
</reference>
<comment type="caution">
    <text evidence="2">The sequence shown here is derived from an EMBL/GenBank/DDBJ whole genome shotgun (WGS) entry which is preliminary data.</text>
</comment>
<keyword evidence="3" id="KW-1185">Reference proteome</keyword>
<dbReference type="InterPro" id="IPR014487">
    <property type="entry name" value="DUF3151"/>
</dbReference>
<evidence type="ECO:0000256" key="1">
    <source>
        <dbReference type="SAM" id="MobiDB-lite"/>
    </source>
</evidence>
<dbReference type="EMBL" id="WMLB01000018">
    <property type="protein sequence ID" value="MTH68115.1"/>
    <property type="molecule type" value="Genomic_DNA"/>
</dbReference>
<dbReference type="Proteomes" id="UP000433071">
    <property type="component" value="Unassembled WGS sequence"/>
</dbReference>
<protein>
    <submittedName>
        <fullName evidence="2">DUF3151 family protein</fullName>
    </submittedName>
</protein>
<dbReference type="AlphaFoldDB" id="A0A6I3M474"/>
<feature type="compositionally biased region" description="Basic and acidic residues" evidence="1">
    <location>
        <begin position="20"/>
        <end position="31"/>
    </location>
</feature>
<feature type="region of interest" description="Disordered" evidence="1">
    <location>
        <begin position="163"/>
        <end position="184"/>
    </location>
</feature>
<evidence type="ECO:0000313" key="2">
    <source>
        <dbReference type="EMBL" id="MTH68115.1"/>
    </source>
</evidence>